<dbReference type="Gene3D" id="1.20.120.1220">
    <property type="match status" value="1"/>
</dbReference>
<keyword evidence="9" id="KW-0378">Hydrolase</keyword>
<feature type="transmembrane region" description="Helical" evidence="10">
    <location>
        <begin position="199"/>
        <end position="232"/>
    </location>
</feature>
<evidence type="ECO:0000259" key="11">
    <source>
        <dbReference type="Pfam" id="PF01478"/>
    </source>
</evidence>
<dbReference type="EC" id="3.4.23.43" evidence="9"/>
<dbReference type="Proteomes" id="UP000295344">
    <property type="component" value="Unassembled WGS sequence"/>
</dbReference>
<feature type="transmembrane region" description="Helical" evidence="10">
    <location>
        <begin position="6"/>
        <end position="25"/>
    </location>
</feature>
<evidence type="ECO:0000256" key="2">
    <source>
        <dbReference type="ARBA" id="ARBA00005801"/>
    </source>
</evidence>
<comment type="similarity">
    <text evidence="2 8">Belongs to the peptidase A24 family.</text>
</comment>
<evidence type="ECO:0000256" key="7">
    <source>
        <dbReference type="ARBA" id="ARBA00023136"/>
    </source>
</evidence>
<evidence type="ECO:0000256" key="5">
    <source>
        <dbReference type="ARBA" id="ARBA00022692"/>
    </source>
</evidence>
<keyword evidence="9 13" id="KW-0489">Methyltransferase</keyword>
<evidence type="ECO:0000256" key="9">
    <source>
        <dbReference type="RuleBase" id="RU003794"/>
    </source>
</evidence>
<dbReference type="EC" id="2.1.1.-" evidence="9"/>
<name>A0A4R7FQY8_9MICO</name>
<keyword evidence="3" id="KW-1003">Cell membrane</keyword>
<keyword evidence="9 13" id="KW-0808">Transferase</keyword>
<comment type="function">
    <text evidence="9">Plays an essential role in type IV pili and type II pseudopili formation by proteolytically removing the leader sequence from substrate proteins and subsequently monomethylating the alpha-amino group of the newly exposed N-terminal phenylalanine.</text>
</comment>
<dbReference type="OrthoDB" id="2087435at2"/>
<dbReference type="GO" id="GO:0032259">
    <property type="term" value="P:methylation"/>
    <property type="evidence" value="ECO:0007669"/>
    <property type="project" value="UniProtKB-KW"/>
</dbReference>
<organism evidence="13 14">
    <name type="scientific">Amnibacterium kyonggiense</name>
    <dbReference type="NCBI Taxonomy" id="595671"/>
    <lineage>
        <taxon>Bacteria</taxon>
        <taxon>Bacillati</taxon>
        <taxon>Actinomycetota</taxon>
        <taxon>Actinomycetes</taxon>
        <taxon>Micrococcales</taxon>
        <taxon>Microbacteriaceae</taxon>
        <taxon>Amnibacterium</taxon>
    </lineage>
</organism>
<keyword evidence="14" id="KW-1185">Reference proteome</keyword>
<evidence type="ECO:0000256" key="8">
    <source>
        <dbReference type="RuleBase" id="RU003793"/>
    </source>
</evidence>
<dbReference type="Pfam" id="PF06750">
    <property type="entry name" value="A24_N_bact"/>
    <property type="match status" value="1"/>
</dbReference>
<feature type="transmembrane region" description="Helical" evidence="10">
    <location>
        <begin position="76"/>
        <end position="96"/>
    </location>
</feature>
<keyword evidence="9" id="KW-0511">Multifunctional enzyme</keyword>
<accession>A0A4R7FQY8</accession>
<dbReference type="InterPro" id="IPR000045">
    <property type="entry name" value="Prepilin_IV_endopep_pep"/>
</dbReference>
<evidence type="ECO:0000259" key="12">
    <source>
        <dbReference type="Pfam" id="PF06750"/>
    </source>
</evidence>
<sequence length="273" mass="28065">MTTFILVTAGVLGLLIGSFLNVVAYRVPAGLSIVSPGSACPGCRNEISARDNIPLLSWVLLRGRCRHCDMRIPVRYPLVEGATGLAFVVAALPFAGSLEAPSDPRTTIASSLELVAFLYLAAISVVLAVIDLDTRRLPDSIVLPGFAVGAALLGGAGILRADFGALLTAGTGAVAAAAFFYVLYFIGGMGFGDVKLAGVVGLFLGFLGIPQLVVGFAAAFAVGAVFGIGLMVVRGRSRKTAIPFGPWILTGAWIGVLAGEPLATGYLRLMGLA</sequence>
<keyword evidence="4" id="KW-0997">Cell inner membrane</keyword>
<dbReference type="AlphaFoldDB" id="A0A4R7FQY8"/>
<dbReference type="GO" id="GO:0005886">
    <property type="term" value="C:plasma membrane"/>
    <property type="evidence" value="ECO:0007669"/>
    <property type="project" value="UniProtKB-SubCell"/>
</dbReference>
<dbReference type="EMBL" id="SOAM01000001">
    <property type="protein sequence ID" value="TDS80108.1"/>
    <property type="molecule type" value="Genomic_DNA"/>
</dbReference>
<comment type="caution">
    <text evidence="13">The sequence shown here is derived from an EMBL/GenBank/DDBJ whole genome shotgun (WGS) entry which is preliminary data.</text>
</comment>
<gene>
    <name evidence="13" type="ORF">CLV52_0661</name>
</gene>
<dbReference type="PRINTS" id="PR00864">
    <property type="entry name" value="PREPILNPTASE"/>
</dbReference>
<feature type="transmembrane region" description="Helical" evidence="10">
    <location>
        <begin position="244"/>
        <end position="267"/>
    </location>
</feature>
<reference evidence="13 14" key="1">
    <citation type="submission" date="2019-03" db="EMBL/GenBank/DDBJ databases">
        <title>Genomic Encyclopedia of Archaeal and Bacterial Type Strains, Phase II (KMG-II): from individual species to whole genera.</title>
        <authorList>
            <person name="Goeker M."/>
        </authorList>
    </citation>
    <scope>NUCLEOTIDE SEQUENCE [LARGE SCALE GENOMIC DNA]</scope>
    <source>
        <strain evidence="13 14">DSM 24782</strain>
    </source>
</reference>
<dbReference type="Pfam" id="PF01478">
    <property type="entry name" value="Peptidase_A24"/>
    <property type="match status" value="1"/>
</dbReference>
<feature type="transmembrane region" description="Helical" evidence="10">
    <location>
        <begin position="141"/>
        <end position="159"/>
    </location>
</feature>
<evidence type="ECO:0000256" key="4">
    <source>
        <dbReference type="ARBA" id="ARBA00022519"/>
    </source>
</evidence>
<dbReference type="GO" id="GO:0006465">
    <property type="term" value="P:signal peptide processing"/>
    <property type="evidence" value="ECO:0007669"/>
    <property type="project" value="TreeGrafter"/>
</dbReference>
<keyword evidence="7 10" id="KW-0472">Membrane</keyword>
<dbReference type="InterPro" id="IPR014032">
    <property type="entry name" value="Peptidase_A24A_bac"/>
</dbReference>
<evidence type="ECO:0000256" key="10">
    <source>
        <dbReference type="SAM" id="Phobius"/>
    </source>
</evidence>
<evidence type="ECO:0000313" key="14">
    <source>
        <dbReference type="Proteomes" id="UP000295344"/>
    </source>
</evidence>
<dbReference type="InterPro" id="IPR010627">
    <property type="entry name" value="Prepilin_pept_A24_N"/>
</dbReference>
<comment type="subcellular location">
    <subcellularLocation>
        <location evidence="1">Cell inner membrane</location>
        <topology evidence="1">Multi-pass membrane protein</topology>
    </subcellularLocation>
    <subcellularLocation>
        <location evidence="9">Cell membrane</location>
        <topology evidence="9">Multi-pass membrane protein</topology>
    </subcellularLocation>
</comment>
<evidence type="ECO:0000313" key="13">
    <source>
        <dbReference type="EMBL" id="TDS80108.1"/>
    </source>
</evidence>
<protein>
    <recommendedName>
        <fullName evidence="9">Prepilin leader peptidase/N-methyltransferase</fullName>
        <ecNumber evidence="9">2.1.1.-</ecNumber>
        <ecNumber evidence="9">3.4.23.43</ecNumber>
    </recommendedName>
</protein>
<evidence type="ECO:0000256" key="1">
    <source>
        <dbReference type="ARBA" id="ARBA00004429"/>
    </source>
</evidence>
<feature type="domain" description="Prepilin peptidase A24 N-terminal" evidence="12">
    <location>
        <begin position="11"/>
        <end position="92"/>
    </location>
</feature>
<feature type="transmembrane region" description="Helical" evidence="10">
    <location>
        <begin position="165"/>
        <end position="187"/>
    </location>
</feature>
<keyword evidence="6 10" id="KW-1133">Transmembrane helix</keyword>
<dbReference type="GO" id="GO:0004190">
    <property type="term" value="F:aspartic-type endopeptidase activity"/>
    <property type="evidence" value="ECO:0007669"/>
    <property type="project" value="UniProtKB-EC"/>
</dbReference>
<evidence type="ECO:0000256" key="3">
    <source>
        <dbReference type="ARBA" id="ARBA00022475"/>
    </source>
</evidence>
<evidence type="ECO:0000256" key="6">
    <source>
        <dbReference type="ARBA" id="ARBA00022989"/>
    </source>
</evidence>
<proteinExistence type="inferred from homology"/>
<feature type="domain" description="Prepilin type IV endopeptidase peptidase" evidence="11">
    <location>
        <begin position="119"/>
        <end position="228"/>
    </location>
</feature>
<keyword evidence="5 9" id="KW-0812">Transmembrane</keyword>
<keyword evidence="9" id="KW-0645">Protease</keyword>
<feature type="transmembrane region" description="Helical" evidence="10">
    <location>
        <begin position="108"/>
        <end position="129"/>
    </location>
</feature>
<dbReference type="RefSeq" id="WP_133764808.1">
    <property type="nucleotide sequence ID" value="NZ_BAAARP010000001.1"/>
</dbReference>
<dbReference type="GO" id="GO:0008168">
    <property type="term" value="F:methyltransferase activity"/>
    <property type="evidence" value="ECO:0007669"/>
    <property type="project" value="UniProtKB-KW"/>
</dbReference>
<dbReference type="InterPro" id="IPR050882">
    <property type="entry name" value="Prepilin_peptidase/N-MTase"/>
</dbReference>
<dbReference type="PANTHER" id="PTHR30487">
    <property type="entry name" value="TYPE 4 PREPILIN-LIKE PROTEINS LEADER PEPTIDE-PROCESSING ENZYME"/>
    <property type="match status" value="1"/>
</dbReference>
<dbReference type="PANTHER" id="PTHR30487:SF0">
    <property type="entry name" value="PREPILIN LEADER PEPTIDASE_N-METHYLTRANSFERASE-RELATED"/>
    <property type="match status" value="1"/>
</dbReference>
<comment type="catalytic activity">
    <reaction evidence="9">
        <text>Typically cleaves a -Gly-|-Phe- bond to release an N-terminal, basic peptide of 5-8 residues from type IV prepilin, and then N-methylates the new N-terminal amino group, the methyl donor being S-adenosyl-L-methionine.</text>
        <dbReference type="EC" id="3.4.23.43"/>
    </reaction>
</comment>